<organism evidence="3 4">
    <name type="scientific">Pikeienuella piscinae</name>
    <dbReference type="NCBI Taxonomy" id="2748098"/>
    <lineage>
        <taxon>Bacteria</taxon>
        <taxon>Pseudomonadati</taxon>
        <taxon>Pseudomonadota</taxon>
        <taxon>Alphaproteobacteria</taxon>
        <taxon>Rhodobacterales</taxon>
        <taxon>Paracoccaceae</taxon>
        <taxon>Pikeienuella</taxon>
    </lineage>
</organism>
<dbReference type="CDD" id="cd03823">
    <property type="entry name" value="GT4_ExpE7-like"/>
    <property type="match status" value="1"/>
</dbReference>
<proteinExistence type="predicted"/>
<dbReference type="EMBL" id="CP049056">
    <property type="protein sequence ID" value="QIE56136.1"/>
    <property type="molecule type" value="Genomic_DNA"/>
</dbReference>
<dbReference type="Pfam" id="PF13579">
    <property type="entry name" value="Glyco_trans_4_4"/>
    <property type="match status" value="1"/>
</dbReference>
<dbReference type="GO" id="GO:0016757">
    <property type="term" value="F:glycosyltransferase activity"/>
    <property type="evidence" value="ECO:0007669"/>
    <property type="project" value="InterPro"/>
</dbReference>
<dbReference type="Gene3D" id="3.40.50.2000">
    <property type="entry name" value="Glycogen Phosphorylase B"/>
    <property type="match status" value="2"/>
</dbReference>
<dbReference type="InterPro" id="IPR028098">
    <property type="entry name" value="Glyco_trans_4-like_N"/>
</dbReference>
<dbReference type="InterPro" id="IPR001296">
    <property type="entry name" value="Glyco_trans_1"/>
</dbReference>
<dbReference type="Pfam" id="PF00534">
    <property type="entry name" value="Glycos_transf_1"/>
    <property type="match status" value="1"/>
</dbReference>
<keyword evidence="4" id="KW-1185">Reference proteome</keyword>
<name>A0A7L5C0T8_9RHOB</name>
<dbReference type="PANTHER" id="PTHR12526">
    <property type="entry name" value="GLYCOSYLTRANSFERASE"/>
    <property type="match status" value="1"/>
</dbReference>
<gene>
    <name evidence="3" type="ORF">G5B40_12105</name>
</gene>
<dbReference type="Proteomes" id="UP000503336">
    <property type="component" value="Chromosome"/>
</dbReference>
<dbReference type="SUPFAM" id="SSF53756">
    <property type="entry name" value="UDP-Glycosyltransferase/glycogen phosphorylase"/>
    <property type="match status" value="1"/>
</dbReference>
<evidence type="ECO:0000313" key="4">
    <source>
        <dbReference type="Proteomes" id="UP000503336"/>
    </source>
</evidence>
<feature type="domain" description="Glycosyl transferase family 1" evidence="1">
    <location>
        <begin position="227"/>
        <end position="375"/>
    </location>
</feature>
<dbReference type="KEGG" id="hdh:G5B40_12105"/>
<evidence type="ECO:0000259" key="1">
    <source>
        <dbReference type="Pfam" id="PF00534"/>
    </source>
</evidence>
<keyword evidence="3" id="KW-0808">Transferase</keyword>
<evidence type="ECO:0000313" key="3">
    <source>
        <dbReference type="EMBL" id="QIE56136.1"/>
    </source>
</evidence>
<reference evidence="3 4" key="1">
    <citation type="submission" date="2020-02" db="EMBL/GenBank/DDBJ databases">
        <title>complete genome sequence of Rhodobacteraceae bacterium.</title>
        <authorList>
            <person name="Park J."/>
            <person name="Kim Y.-S."/>
            <person name="Kim K.-H."/>
        </authorList>
    </citation>
    <scope>NUCLEOTIDE SEQUENCE [LARGE SCALE GENOMIC DNA]</scope>
    <source>
        <strain evidence="3 4">RR4-56</strain>
    </source>
</reference>
<sequence>MKHLLVCNVWFAPRSFGGATIVAEELARRVAASGEWRVTALSFSAYGDQQMPTVIRTRLPGGIDHYTINLGGMRVPYVDFDNPAMTAAIRRLIDELKPDAAHVHCVQGLGAGLIDALDEAGAPTILTTHDYWWLCEKIFMLNHLGRYCGQEVIDRKVCASCVHDAKTLDARWEKSLATLRKPAVVTYPSRTARAQYERNGAPEATGLVLPNGVTAPGPDYPAKRVAKPSRRLRFGYIGGPGPLKGWAMIERAFKALDPEKVELVVVDAATHISASWWEQYKFGPLARHVTIVPGYTRETIDEFFAGLDVLLFLSTWKETFGLTSREAAQRGVHVLATDCGAPVEHLIDGDTATILPGFGSARMLRRAVRRLVDDGVPDPSEEGRARIAAEIISYDDQAAEVMRLLDSITGSAPEARIASPSA</sequence>
<protein>
    <submittedName>
        <fullName evidence="3">Glycosyltransferase family 4 protein</fullName>
    </submittedName>
</protein>
<feature type="domain" description="Glycosyltransferase subfamily 4-like N-terminal" evidence="2">
    <location>
        <begin position="17"/>
        <end position="212"/>
    </location>
</feature>
<accession>A0A7L5C0T8</accession>
<dbReference type="RefSeq" id="WP_165098967.1">
    <property type="nucleotide sequence ID" value="NZ_CP049056.1"/>
</dbReference>
<evidence type="ECO:0000259" key="2">
    <source>
        <dbReference type="Pfam" id="PF13579"/>
    </source>
</evidence>
<dbReference type="AlphaFoldDB" id="A0A7L5C0T8"/>